<reference evidence="1" key="1">
    <citation type="journal article" date="2020" name="Fungal Divers.">
        <title>Resolving the Mortierellaceae phylogeny through synthesis of multi-gene phylogenetics and phylogenomics.</title>
        <authorList>
            <person name="Vandepol N."/>
            <person name="Liber J."/>
            <person name="Desiro A."/>
            <person name="Na H."/>
            <person name="Kennedy M."/>
            <person name="Barry K."/>
            <person name="Grigoriev I.V."/>
            <person name="Miller A.N."/>
            <person name="O'Donnell K."/>
            <person name="Stajich J.E."/>
            <person name="Bonito G."/>
        </authorList>
    </citation>
    <scope>NUCLEOTIDE SEQUENCE</scope>
    <source>
        <strain evidence="1">NVP1</strain>
    </source>
</reference>
<comment type="caution">
    <text evidence="1">The sequence shown here is derived from an EMBL/GenBank/DDBJ whole genome shotgun (WGS) entry which is preliminary data.</text>
</comment>
<name>A0A9P5VGN5_9FUNG</name>
<dbReference type="Proteomes" id="UP000696485">
    <property type="component" value="Unassembled WGS sequence"/>
</dbReference>
<sequence length="62" mass="7044">ECNAVERLSACMWRTRATSPRCACASWPSWPIPHSAASSRLLTSSRLKNTTITPRRWWLPTS</sequence>
<dbReference type="AlphaFoldDB" id="A0A9P5VGN5"/>
<accession>A0A9P5VGN5</accession>
<feature type="non-terminal residue" evidence="1">
    <location>
        <position position="62"/>
    </location>
</feature>
<dbReference type="EMBL" id="JAAAUY010001543">
    <property type="protein sequence ID" value="KAF9322472.1"/>
    <property type="molecule type" value="Genomic_DNA"/>
</dbReference>
<gene>
    <name evidence="1" type="ORF">BG006_002361</name>
</gene>
<keyword evidence="2" id="KW-1185">Reference proteome</keyword>
<evidence type="ECO:0000313" key="2">
    <source>
        <dbReference type="Proteomes" id="UP000696485"/>
    </source>
</evidence>
<evidence type="ECO:0000313" key="1">
    <source>
        <dbReference type="EMBL" id="KAF9322472.1"/>
    </source>
</evidence>
<feature type="non-terminal residue" evidence="1">
    <location>
        <position position="1"/>
    </location>
</feature>
<proteinExistence type="predicted"/>
<protein>
    <submittedName>
        <fullName evidence="1">Uncharacterized protein</fullName>
    </submittedName>
</protein>
<organism evidence="1 2">
    <name type="scientific">Podila minutissima</name>
    <dbReference type="NCBI Taxonomy" id="64525"/>
    <lineage>
        <taxon>Eukaryota</taxon>
        <taxon>Fungi</taxon>
        <taxon>Fungi incertae sedis</taxon>
        <taxon>Mucoromycota</taxon>
        <taxon>Mortierellomycotina</taxon>
        <taxon>Mortierellomycetes</taxon>
        <taxon>Mortierellales</taxon>
        <taxon>Mortierellaceae</taxon>
        <taxon>Podila</taxon>
    </lineage>
</organism>